<dbReference type="EMBL" id="LBHB01000001">
    <property type="protein sequence ID" value="KLE35493.1"/>
    <property type="molecule type" value="Genomic_DNA"/>
</dbReference>
<keyword evidence="1" id="KW-0732">Signal</keyword>
<comment type="caution">
    <text evidence="2">The sequence shown here is derived from an EMBL/GenBank/DDBJ whole genome shotgun (WGS) entry which is preliminary data.</text>
</comment>
<reference evidence="2 3" key="1">
    <citation type="submission" date="2015-04" db="EMBL/GenBank/DDBJ databases">
        <title>The draft genome sequence of Erythrobacter luteus KA37.</title>
        <authorList>
            <person name="Zhuang L."/>
            <person name="Liu Y."/>
            <person name="Shao Z."/>
        </authorList>
    </citation>
    <scope>NUCLEOTIDE SEQUENCE [LARGE SCALE GENOMIC DNA]</scope>
    <source>
        <strain evidence="2 3">KA37</strain>
    </source>
</reference>
<proteinExistence type="predicted"/>
<dbReference type="InterPro" id="IPR011990">
    <property type="entry name" value="TPR-like_helical_dom_sf"/>
</dbReference>
<dbReference type="PATRIC" id="fig|1581420.6.peg.698"/>
<feature type="chain" id="PRO_5002580193" description="Tetratricopeptide repeat protein" evidence="1">
    <location>
        <begin position="29"/>
        <end position="428"/>
    </location>
</feature>
<sequence>MTTPIRSARTRLALASMLLGGFAMTATAVLPETAFAQNRRQRAQQAEQPQGETNSQAFAAAYQPVAAMVQPSTANYEGARAAIPGLVAAIQNDADRDLAGNLILNIGSHFNDRQLQLQGLTMRLQAGRVGEQTGLFNWYAGNISYELDNYADARRYLQAALDAGYVPDEGDATLLIANTYVEEGAEQQGVDYLLQRIAANTAAGQAVPEAWLLNALQLSYDNELAEQALNVGEMVVLSYPSERNLTNSMQIVSQLYDFTPQARVDLYRLMLAAGVLRERQDISRYIDDLDARVRGNEVQRALALGLSNGVYTASDTYYTDVKAAADVRAAADRNGIAAIVREGENGDGLDAINAGDILYSTEDYTRAAAMYQRALDRGYDSNVALTRLGMVQALGGDNAAALATFARITGERQPIARMWTAWINSQAN</sequence>
<dbReference type="AlphaFoldDB" id="A0A0G9N1S5"/>
<dbReference type="SUPFAM" id="SSF48452">
    <property type="entry name" value="TPR-like"/>
    <property type="match status" value="1"/>
</dbReference>
<dbReference type="RefSeq" id="WP_047002895.1">
    <property type="nucleotide sequence ID" value="NZ_LBHB01000001.1"/>
</dbReference>
<evidence type="ECO:0008006" key="4">
    <source>
        <dbReference type="Google" id="ProtNLM"/>
    </source>
</evidence>
<organism evidence="2 3">
    <name type="scientific">Aurantiacibacter luteus</name>
    <dbReference type="NCBI Taxonomy" id="1581420"/>
    <lineage>
        <taxon>Bacteria</taxon>
        <taxon>Pseudomonadati</taxon>
        <taxon>Pseudomonadota</taxon>
        <taxon>Alphaproteobacteria</taxon>
        <taxon>Sphingomonadales</taxon>
        <taxon>Erythrobacteraceae</taxon>
        <taxon>Aurantiacibacter</taxon>
    </lineage>
</organism>
<gene>
    <name evidence="2" type="ORF">AAW00_03445</name>
</gene>
<dbReference type="STRING" id="1581420.AAW00_03445"/>
<dbReference type="Pfam" id="PF13432">
    <property type="entry name" value="TPR_16"/>
    <property type="match status" value="2"/>
</dbReference>
<evidence type="ECO:0000256" key="1">
    <source>
        <dbReference type="SAM" id="SignalP"/>
    </source>
</evidence>
<dbReference type="Proteomes" id="UP000053464">
    <property type="component" value="Unassembled WGS sequence"/>
</dbReference>
<feature type="signal peptide" evidence="1">
    <location>
        <begin position="1"/>
        <end position="28"/>
    </location>
</feature>
<name>A0A0G9N1S5_9SPHN</name>
<evidence type="ECO:0000313" key="3">
    <source>
        <dbReference type="Proteomes" id="UP000053464"/>
    </source>
</evidence>
<dbReference type="Gene3D" id="1.25.40.10">
    <property type="entry name" value="Tetratricopeptide repeat domain"/>
    <property type="match status" value="1"/>
</dbReference>
<evidence type="ECO:0000313" key="2">
    <source>
        <dbReference type="EMBL" id="KLE35493.1"/>
    </source>
</evidence>
<dbReference type="OrthoDB" id="7325958at2"/>
<accession>A0A0G9N1S5</accession>
<keyword evidence="3" id="KW-1185">Reference proteome</keyword>
<protein>
    <recommendedName>
        <fullName evidence="4">Tetratricopeptide repeat protein</fullName>
    </recommendedName>
</protein>